<name>A0A2J7ZNR3_9CHLO</name>
<feature type="compositionally biased region" description="Acidic residues" evidence="1">
    <location>
        <begin position="388"/>
        <end position="403"/>
    </location>
</feature>
<keyword evidence="3" id="KW-1185">Reference proteome</keyword>
<proteinExistence type="predicted"/>
<dbReference type="OrthoDB" id="512930at2759"/>
<gene>
    <name evidence="2" type="ORF">TSOC_012159</name>
</gene>
<evidence type="ECO:0000256" key="1">
    <source>
        <dbReference type="SAM" id="MobiDB-lite"/>
    </source>
</evidence>
<evidence type="ECO:0000313" key="3">
    <source>
        <dbReference type="Proteomes" id="UP000236333"/>
    </source>
</evidence>
<organism evidence="2 3">
    <name type="scientific">Tetrabaena socialis</name>
    <dbReference type="NCBI Taxonomy" id="47790"/>
    <lineage>
        <taxon>Eukaryota</taxon>
        <taxon>Viridiplantae</taxon>
        <taxon>Chlorophyta</taxon>
        <taxon>core chlorophytes</taxon>
        <taxon>Chlorophyceae</taxon>
        <taxon>CS clade</taxon>
        <taxon>Chlamydomonadales</taxon>
        <taxon>Tetrabaenaceae</taxon>
        <taxon>Tetrabaena</taxon>
    </lineage>
</organism>
<feature type="non-terminal residue" evidence="2">
    <location>
        <position position="1"/>
    </location>
</feature>
<dbReference type="EMBL" id="PGGS01000765">
    <property type="protein sequence ID" value="PNH01909.1"/>
    <property type="molecule type" value="Genomic_DNA"/>
</dbReference>
<accession>A0A2J7ZNR3</accession>
<feature type="region of interest" description="Disordered" evidence="1">
    <location>
        <begin position="379"/>
        <end position="418"/>
    </location>
</feature>
<evidence type="ECO:0000313" key="2">
    <source>
        <dbReference type="EMBL" id="PNH01909.1"/>
    </source>
</evidence>
<protein>
    <submittedName>
        <fullName evidence="2">Uncharacterized protein</fullName>
    </submittedName>
</protein>
<comment type="caution">
    <text evidence="2">The sequence shown here is derived from an EMBL/GenBank/DDBJ whole genome shotgun (WGS) entry which is preliminary data.</text>
</comment>
<sequence length="446" mass="45207">RDKFFRHGEALLAAAVAPDPLERCLAVVRYALGVMADVLRPGGPDPDDLPVCALGHHHVTVRQLGSGAGAAVGDAGAPPPAPRVHVQEILSFDPKEGPKALALALSPPAAVSLLRVEPRAVVKAKRLGRDIFGLVAAARRPAGAVPVLTPAPAGPCLLSRTGLQQHLCRNYMPPPPPFFPSPPLPGDLLVQCPATGLLACLAFKEEGAVKGSLEQQQRQGGQAGQAAARAGGGAPLYGALGSFSGSLHDTVRLTCPALGMEGVVHSEQPPSAAAAAGTGAAAGAVRPPLAPAVNLSQPGPQQLPRLWTALHDSLLYNDPKLARGGKAAEELSHRLAASLYALFDDETAAAAAGGAPAPAAAAANTARGVGSAAAESGAAATAGADSGSDSDFDAAEREEGDGPEDPRDVPPSLKAQHAAGHRLMWQVQYSVVLPPLLGPPLPAVRR</sequence>
<reference evidence="2 3" key="1">
    <citation type="journal article" date="2017" name="Mol. Biol. Evol.">
        <title>The 4-celled Tetrabaena socialis nuclear genome reveals the essential components for genetic control of cell number at the origin of multicellularity in the volvocine lineage.</title>
        <authorList>
            <person name="Featherston J."/>
            <person name="Arakaki Y."/>
            <person name="Hanschen E.R."/>
            <person name="Ferris P.J."/>
            <person name="Michod R.E."/>
            <person name="Olson B.J.S.C."/>
            <person name="Nozaki H."/>
            <person name="Durand P.M."/>
        </authorList>
    </citation>
    <scope>NUCLEOTIDE SEQUENCE [LARGE SCALE GENOMIC DNA]</scope>
    <source>
        <strain evidence="2 3">NIES-571</strain>
    </source>
</reference>
<dbReference type="AlphaFoldDB" id="A0A2J7ZNR3"/>
<dbReference type="Proteomes" id="UP000236333">
    <property type="component" value="Unassembled WGS sequence"/>
</dbReference>